<protein>
    <recommendedName>
        <fullName evidence="4">Sugar kinase</fullName>
    </recommendedName>
</protein>
<evidence type="ECO:0008006" key="4">
    <source>
        <dbReference type="Google" id="ProtNLM"/>
    </source>
</evidence>
<reference evidence="2 3" key="1">
    <citation type="journal article" date="2016" name="Nat. Commun.">
        <title>Thousands of microbial genomes shed light on interconnected biogeochemical processes in an aquifer system.</title>
        <authorList>
            <person name="Anantharaman K."/>
            <person name="Brown C.T."/>
            <person name="Hug L.A."/>
            <person name="Sharon I."/>
            <person name="Castelle C.J."/>
            <person name="Probst A.J."/>
            <person name="Thomas B.C."/>
            <person name="Singh A."/>
            <person name="Wilkins M.J."/>
            <person name="Karaoz U."/>
            <person name="Brodie E.L."/>
            <person name="Williams K.H."/>
            <person name="Hubbard S.S."/>
            <person name="Banfield J.F."/>
        </authorList>
    </citation>
    <scope>NUCLEOTIDE SEQUENCE [LARGE SCALE GENOMIC DNA]</scope>
</reference>
<evidence type="ECO:0000313" key="2">
    <source>
        <dbReference type="EMBL" id="OGY23385.1"/>
    </source>
</evidence>
<sequence length="273" mass="28769">MYIGIDIGGTHTRVASGAQGKIQQRLDFPTKEFKQGIQDIKEAVQKVSSEKIERVVIGLPGPIETKTGKLLEPPNLVGWDRVNVADTFSKILNAQVVVEHDVSVAALGESLYGAGAGKNPVLYITVSTGIGMGLVVDGKIYKGVYNPEAGEQILSKAGPTCSCGQESDLESLSAGSSLKRLTGKDPKDLVGSKAWTDAMDWLGIGITNSILHYSPEIVVIGGGLSEAGDRFFDPVRKSVKKHLKILPQVPIVPAALAPNSGLIGAITLAETSN</sequence>
<dbReference type="AlphaFoldDB" id="A0A1G1W6T4"/>
<dbReference type="STRING" id="1802593.A2172_04110"/>
<evidence type="ECO:0000256" key="1">
    <source>
        <dbReference type="ARBA" id="ARBA00006479"/>
    </source>
</evidence>
<proteinExistence type="inferred from homology"/>
<evidence type="ECO:0000313" key="3">
    <source>
        <dbReference type="Proteomes" id="UP000176631"/>
    </source>
</evidence>
<dbReference type="Pfam" id="PF00480">
    <property type="entry name" value="ROK"/>
    <property type="match status" value="1"/>
</dbReference>
<accession>A0A1G1W6T4</accession>
<dbReference type="Proteomes" id="UP000176631">
    <property type="component" value="Unassembled WGS sequence"/>
</dbReference>
<dbReference type="PANTHER" id="PTHR18964">
    <property type="entry name" value="ROK (REPRESSOR, ORF, KINASE) FAMILY"/>
    <property type="match status" value="1"/>
</dbReference>
<dbReference type="SUPFAM" id="SSF53067">
    <property type="entry name" value="Actin-like ATPase domain"/>
    <property type="match status" value="1"/>
</dbReference>
<comment type="caution">
    <text evidence="2">The sequence shown here is derived from an EMBL/GenBank/DDBJ whole genome shotgun (WGS) entry which is preliminary data.</text>
</comment>
<dbReference type="CDD" id="cd23763">
    <property type="entry name" value="ASKHA_ATPase_ROK"/>
    <property type="match status" value="1"/>
</dbReference>
<dbReference type="EMBL" id="MHCP01000025">
    <property type="protein sequence ID" value="OGY23385.1"/>
    <property type="molecule type" value="Genomic_DNA"/>
</dbReference>
<dbReference type="Gene3D" id="3.30.420.40">
    <property type="match status" value="2"/>
</dbReference>
<dbReference type="PANTHER" id="PTHR18964:SF149">
    <property type="entry name" value="BIFUNCTIONAL UDP-N-ACETYLGLUCOSAMINE 2-EPIMERASE_N-ACETYLMANNOSAMINE KINASE"/>
    <property type="match status" value="1"/>
</dbReference>
<name>A0A1G1W6T4_9BACT</name>
<dbReference type="InterPro" id="IPR000600">
    <property type="entry name" value="ROK"/>
</dbReference>
<comment type="similarity">
    <text evidence="1">Belongs to the ROK (NagC/XylR) family.</text>
</comment>
<organism evidence="2 3">
    <name type="scientific">Candidatus Woykebacteria bacterium RBG_13_40_15</name>
    <dbReference type="NCBI Taxonomy" id="1802593"/>
    <lineage>
        <taxon>Bacteria</taxon>
        <taxon>Candidatus Woykeibacteriota</taxon>
    </lineage>
</organism>
<dbReference type="InterPro" id="IPR043129">
    <property type="entry name" value="ATPase_NBD"/>
</dbReference>
<gene>
    <name evidence="2" type="ORF">A2172_04110</name>
</gene>